<keyword evidence="1" id="KW-0472">Membrane</keyword>
<name>A0A7W3P864_9ACTN</name>
<reference evidence="2 3" key="1">
    <citation type="submission" date="2020-07" db="EMBL/GenBank/DDBJ databases">
        <title>Sequencing the genomes of 1000 actinobacteria strains.</title>
        <authorList>
            <person name="Klenk H.-P."/>
        </authorList>
    </citation>
    <scope>NUCLEOTIDE SEQUENCE [LARGE SCALE GENOMIC DNA]</scope>
    <source>
        <strain evidence="2 3">DSM 21349</strain>
    </source>
</reference>
<evidence type="ECO:0000313" key="2">
    <source>
        <dbReference type="EMBL" id="MBA8802108.1"/>
    </source>
</evidence>
<gene>
    <name evidence="2" type="ORF">FB382_000399</name>
</gene>
<keyword evidence="3" id="KW-1185">Reference proteome</keyword>
<keyword evidence="1" id="KW-0812">Transmembrane</keyword>
<proteinExistence type="predicted"/>
<feature type="transmembrane region" description="Helical" evidence="1">
    <location>
        <begin position="41"/>
        <end position="62"/>
    </location>
</feature>
<evidence type="ECO:0000256" key="1">
    <source>
        <dbReference type="SAM" id="Phobius"/>
    </source>
</evidence>
<dbReference type="RefSeq" id="WP_182536329.1">
    <property type="nucleotide sequence ID" value="NZ_JACGXA010000001.1"/>
</dbReference>
<keyword evidence="1" id="KW-1133">Transmembrane helix</keyword>
<dbReference type="EMBL" id="JACGXA010000001">
    <property type="protein sequence ID" value="MBA8802108.1"/>
    <property type="molecule type" value="Genomic_DNA"/>
</dbReference>
<accession>A0A7W3P864</accession>
<comment type="caution">
    <text evidence="2">The sequence shown here is derived from an EMBL/GenBank/DDBJ whole genome shotgun (WGS) entry which is preliminary data.</text>
</comment>
<evidence type="ECO:0000313" key="3">
    <source>
        <dbReference type="Proteomes" id="UP000580910"/>
    </source>
</evidence>
<dbReference type="Proteomes" id="UP000580910">
    <property type="component" value="Unassembled WGS sequence"/>
</dbReference>
<dbReference type="AlphaFoldDB" id="A0A7W3P864"/>
<organism evidence="2 3">
    <name type="scientific">Nocardioides ginsengisegetis</name>
    <dbReference type="NCBI Taxonomy" id="661491"/>
    <lineage>
        <taxon>Bacteria</taxon>
        <taxon>Bacillati</taxon>
        <taxon>Actinomycetota</taxon>
        <taxon>Actinomycetes</taxon>
        <taxon>Propionibacteriales</taxon>
        <taxon>Nocardioidaceae</taxon>
        <taxon>Nocardioides</taxon>
    </lineage>
</organism>
<protein>
    <submittedName>
        <fullName evidence="2">Positive regulator of sigma E activity</fullName>
    </submittedName>
</protein>
<feature type="transmembrane region" description="Helical" evidence="1">
    <location>
        <begin position="12"/>
        <end position="29"/>
    </location>
</feature>
<sequence length="72" mass="7633">MESDRPTRSRLTILGMVPIVVLLVSLNVAPRLAGLLGLSKALGIIVAGVLTVVGFFVSRAILRREFSQGESA</sequence>